<dbReference type="PROSITE" id="PS50005">
    <property type="entry name" value="TPR"/>
    <property type="match status" value="1"/>
</dbReference>
<protein>
    <recommendedName>
        <fullName evidence="5">NACHT domain-containing protein</fullName>
    </recommendedName>
</protein>
<keyword evidence="1" id="KW-0547">Nucleotide-binding</keyword>
<dbReference type="RefSeq" id="XP_038062725.1">
    <property type="nucleotide sequence ID" value="XM_038206797.1"/>
</dbReference>
<dbReference type="Pfam" id="PF05729">
    <property type="entry name" value="NACHT"/>
    <property type="match status" value="1"/>
</dbReference>
<evidence type="ECO:0000256" key="3">
    <source>
        <dbReference type="PROSITE-ProRule" id="PRU00339"/>
    </source>
</evidence>
<keyword evidence="7" id="KW-1185">Reference proteome</keyword>
<evidence type="ECO:0000256" key="2">
    <source>
        <dbReference type="ARBA" id="ARBA00022840"/>
    </source>
</evidence>
<evidence type="ECO:0000313" key="6">
    <source>
        <dbReference type="EnsemblMetazoa" id="XP_038062725.1"/>
    </source>
</evidence>
<dbReference type="SUPFAM" id="SSF52540">
    <property type="entry name" value="P-loop containing nucleoside triphosphate hydrolases"/>
    <property type="match status" value="1"/>
</dbReference>
<feature type="compositionally biased region" description="Basic and acidic residues" evidence="4">
    <location>
        <begin position="135"/>
        <end position="158"/>
    </location>
</feature>
<dbReference type="SMART" id="SM00028">
    <property type="entry name" value="TPR"/>
    <property type="match status" value="3"/>
</dbReference>
<dbReference type="PROSITE" id="PS50293">
    <property type="entry name" value="TPR_REGION"/>
    <property type="match status" value="1"/>
</dbReference>
<dbReference type="InterPro" id="IPR007111">
    <property type="entry name" value="NACHT_NTPase"/>
</dbReference>
<feature type="compositionally biased region" description="Pro residues" evidence="4">
    <location>
        <begin position="374"/>
        <end position="385"/>
    </location>
</feature>
<evidence type="ECO:0000313" key="7">
    <source>
        <dbReference type="Proteomes" id="UP000887568"/>
    </source>
</evidence>
<dbReference type="Gene3D" id="1.25.40.10">
    <property type="entry name" value="Tetratricopeptide repeat domain"/>
    <property type="match status" value="1"/>
</dbReference>
<keyword evidence="3" id="KW-0802">TPR repeat</keyword>
<feature type="region of interest" description="Disordered" evidence="4">
    <location>
        <begin position="352"/>
        <end position="387"/>
    </location>
</feature>
<feature type="repeat" description="TPR" evidence="3">
    <location>
        <begin position="229"/>
        <end position="262"/>
    </location>
</feature>
<dbReference type="InterPro" id="IPR032675">
    <property type="entry name" value="LRR_dom_sf"/>
</dbReference>
<feature type="compositionally biased region" description="Basic and acidic residues" evidence="4">
    <location>
        <begin position="9"/>
        <end position="20"/>
    </location>
</feature>
<proteinExistence type="predicted"/>
<feature type="domain" description="NACHT" evidence="5">
    <location>
        <begin position="519"/>
        <end position="645"/>
    </location>
</feature>
<reference evidence="6" key="1">
    <citation type="submission" date="2022-11" db="UniProtKB">
        <authorList>
            <consortium name="EnsemblMetazoa"/>
        </authorList>
    </citation>
    <scope>IDENTIFICATION</scope>
</reference>
<dbReference type="SUPFAM" id="SSF52047">
    <property type="entry name" value="RNI-like"/>
    <property type="match status" value="1"/>
</dbReference>
<dbReference type="PANTHER" id="PTHR46312">
    <property type="entry name" value="NACHT DOMAIN-CONTAINING PROTEIN"/>
    <property type="match status" value="1"/>
</dbReference>
<dbReference type="EnsemblMetazoa" id="XM_038206797.1">
    <property type="protein sequence ID" value="XP_038062725.1"/>
    <property type="gene ID" value="LOC119733211"/>
</dbReference>
<feature type="compositionally biased region" description="Low complexity" evidence="4">
    <location>
        <begin position="352"/>
        <end position="373"/>
    </location>
</feature>
<dbReference type="Pfam" id="PF13181">
    <property type="entry name" value="TPR_8"/>
    <property type="match status" value="1"/>
</dbReference>
<dbReference type="Gene3D" id="3.80.10.10">
    <property type="entry name" value="Ribonuclease Inhibitor"/>
    <property type="match status" value="1"/>
</dbReference>
<dbReference type="GeneID" id="119733211"/>
<dbReference type="InterPro" id="IPR011990">
    <property type="entry name" value="TPR-like_helical_dom_sf"/>
</dbReference>
<evidence type="ECO:0000259" key="5">
    <source>
        <dbReference type="PROSITE" id="PS50837"/>
    </source>
</evidence>
<keyword evidence="2" id="KW-0067">ATP-binding</keyword>
<dbReference type="SUPFAM" id="SSF48452">
    <property type="entry name" value="TPR-like"/>
    <property type="match status" value="1"/>
</dbReference>
<name>A0A914AFH6_PATMI</name>
<dbReference type="OrthoDB" id="120976at2759"/>
<dbReference type="InterPro" id="IPR027417">
    <property type="entry name" value="P-loop_NTPase"/>
</dbReference>
<dbReference type="PANTHER" id="PTHR46312:SF2">
    <property type="entry name" value="NUCLEOTIDE-BINDING OLIGOMERIZATION DOMAIN-CONTAINING PROTEIN 2-LIKE"/>
    <property type="match status" value="1"/>
</dbReference>
<dbReference type="InterPro" id="IPR019734">
    <property type="entry name" value="TPR_rpt"/>
</dbReference>
<dbReference type="GO" id="GO:0005524">
    <property type="term" value="F:ATP binding"/>
    <property type="evidence" value="ECO:0007669"/>
    <property type="project" value="UniProtKB-KW"/>
</dbReference>
<dbReference type="Proteomes" id="UP000887568">
    <property type="component" value="Unplaced"/>
</dbReference>
<accession>A0A914AFH6</accession>
<sequence>MGNPQSRFAPRETNLDDEHPQVPGTESNVDDGKPQVAEETSSPAVEDIPSTHPKTNLDDELPTVPESNVDDGKPQVAEETSSPAVEDIPSTHPKTNLDDELPTVPESNVDDGKPQVAEETSSPAVEDILSTHPKTNLDDEHPNVPKSNVDDGKPHVSEKASSPAVQDIPATHPHNVMKALEADANKPAEKRKAEATALKDQGNQAFKKSNYTRAVELYTQGLERLKDFVVLYTNRAQAYNKLGKFTEAMEDCRTALQLEPNNVKALVHLGKAQQGLKDYEVAVTTYKEITKIDEKYESKVAGYIAEVNLAESTAKSDMEAERLLSEGDVKATGVHEIGLGDVTDSQAALTQQLPDDQQTTQSGSGQPSQQEPTQQPPPQLQPRPDYPQRSEAIIGSISGSQNPVIVGSNEVNIIYNKLSEGPETTGLQESGTFEDLQQEIIDNYEQTATTIPAHPTLQSRNVGIEEFFIPLNLRKNISGKTKSERLVTLLKQNIFLDEAQKIILKSVDDLFNQKIVKEIKILLYGGAGTGKTTLLVKVVNSCITLSSEPLLGRFDLVLWIKLRQMQSNSVLDAIFDQILPIDTKLDKTTVQRIIDGKQSRIALLLDGLDEIPSHVLQSKEGVYRVQDILHSRVLTKSFVLVTTRPHMMEYVLEGSNPYAVVETCGFRPQDRDQYIRLNLSDDSDMGEALISHLEDNANLKEMAVIPIISQMLCLVWKNEKSLPERITKLYEKFAVVLFKRCNKDMNDDQVMLNLMPIIDDLGRVALQGLLDSRGERLMFNETEFQDCPSCLAEGCRVGFVLRETFTSGLDVKVLVTFPHKSIQEYFAACHLVKLLQDDENNFRHQLEQIGEGNVFAMEYLLRFCCGRSMQAAGLILDHIQEMQGDEMKLQRLARLILCESGSKELATKLVRPTRVECESNADLKSLSYYLKRVTPPLKNTGFYMHVRKQDLNLFREILLSDSMESAKMIFVHYMLSEEEKEDFSPLEKTIGVRKEERRAQLHIMFYIGEKSLFDMGPASHSFLRMQEKIMPSLSMIKVRPEEVVDVLQVLEECRFNYLYLHSINLHGQLRDVHILPAIGTLHLEKCRLVDDDVKDLISILPAGRGLIGLTLDDSAFSLDAVRALIGHLQGFPKLCRLGLHNIGLDAQLIRQVVSQGLPHLKETAEGDFRA</sequence>
<dbReference type="AlphaFoldDB" id="A0A914AFH6"/>
<feature type="region of interest" description="Disordered" evidence="4">
    <location>
        <begin position="1"/>
        <end position="169"/>
    </location>
</feature>
<evidence type="ECO:0000256" key="1">
    <source>
        <dbReference type="ARBA" id="ARBA00022741"/>
    </source>
</evidence>
<dbReference type="PROSITE" id="PS50837">
    <property type="entry name" value="NACHT"/>
    <property type="match status" value="1"/>
</dbReference>
<dbReference type="Pfam" id="PF00515">
    <property type="entry name" value="TPR_1"/>
    <property type="match status" value="1"/>
</dbReference>
<organism evidence="6 7">
    <name type="scientific">Patiria miniata</name>
    <name type="common">Bat star</name>
    <name type="synonym">Asterina miniata</name>
    <dbReference type="NCBI Taxonomy" id="46514"/>
    <lineage>
        <taxon>Eukaryota</taxon>
        <taxon>Metazoa</taxon>
        <taxon>Echinodermata</taxon>
        <taxon>Eleutherozoa</taxon>
        <taxon>Asterozoa</taxon>
        <taxon>Asteroidea</taxon>
        <taxon>Valvatacea</taxon>
        <taxon>Valvatida</taxon>
        <taxon>Asterinidae</taxon>
        <taxon>Patiria</taxon>
    </lineage>
</organism>
<dbReference type="Gene3D" id="3.40.50.300">
    <property type="entry name" value="P-loop containing nucleotide triphosphate hydrolases"/>
    <property type="match status" value="1"/>
</dbReference>
<evidence type="ECO:0000256" key="4">
    <source>
        <dbReference type="SAM" id="MobiDB-lite"/>
    </source>
</evidence>